<evidence type="ECO:0000256" key="10">
    <source>
        <dbReference type="ARBA" id="ARBA00066687"/>
    </source>
</evidence>
<keyword evidence="3 13" id="KW-0521">NADP</keyword>
<dbReference type="Gene3D" id="3.40.50.720">
    <property type="entry name" value="NAD(P)-binding Rossmann-like Domain"/>
    <property type="match status" value="1"/>
</dbReference>
<dbReference type="HAMAP" id="MF_00394">
    <property type="entry name" value="NAD_Glyc3P_dehydrog"/>
    <property type="match status" value="1"/>
</dbReference>
<feature type="binding site" evidence="13">
    <location>
        <position position="12"/>
    </location>
    <ligand>
        <name>NADPH</name>
        <dbReference type="ChEBI" id="CHEBI:57783"/>
    </ligand>
</feature>
<dbReference type="STRING" id="580340.Tlie_0361"/>
<dbReference type="FunFam" id="1.10.1040.10:FF:000001">
    <property type="entry name" value="Glycerol-3-phosphate dehydrogenase [NAD(P)+]"/>
    <property type="match status" value="1"/>
</dbReference>
<dbReference type="GO" id="GO:0005975">
    <property type="term" value="P:carbohydrate metabolic process"/>
    <property type="evidence" value="ECO:0007669"/>
    <property type="project" value="InterPro"/>
</dbReference>
<dbReference type="GO" id="GO:0008654">
    <property type="term" value="P:phospholipid biosynthetic process"/>
    <property type="evidence" value="ECO:0007669"/>
    <property type="project" value="UniProtKB-KW"/>
</dbReference>
<dbReference type="InterPro" id="IPR036291">
    <property type="entry name" value="NAD(P)-bd_dom_sf"/>
</dbReference>
<proteinExistence type="inferred from homology"/>
<comment type="pathway">
    <text evidence="13">Membrane lipid metabolism; glycerophospholipid metabolism.</text>
</comment>
<dbReference type="InterPro" id="IPR013328">
    <property type="entry name" value="6PGD_dom2"/>
</dbReference>
<feature type="binding site" evidence="13">
    <location>
        <position position="106"/>
    </location>
    <ligand>
        <name>NADPH</name>
        <dbReference type="ChEBI" id="CHEBI:57783"/>
    </ligand>
</feature>
<accession>G7V764</accession>
<keyword evidence="13" id="KW-0547">Nucleotide-binding</keyword>
<evidence type="ECO:0000256" key="3">
    <source>
        <dbReference type="ARBA" id="ARBA00022857"/>
    </source>
</evidence>
<comment type="catalytic activity">
    <reaction evidence="9">
        <text>sn-glycerol 3-phosphate + NADP(+) = dihydroxyacetone phosphate + NADPH + H(+)</text>
        <dbReference type="Rhea" id="RHEA:11096"/>
        <dbReference type="ChEBI" id="CHEBI:15378"/>
        <dbReference type="ChEBI" id="CHEBI:57597"/>
        <dbReference type="ChEBI" id="CHEBI:57642"/>
        <dbReference type="ChEBI" id="CHEBI:57783"/>
        <dbReference type="ChEBI" id="CHEBI:58349"/>
        <dbReference type="EC" id="1.1.1.94"/>
    </reaction>
    <physiologicalReaction direction="right-to-left" evidence="9">
        <dbReference type="Rhea" id="RHEA:11098"/>
    </physiologicalReaction>
</comment>
<dbReference type="GO" id="GO:0005829">
    <property type="term" value="C:cytosol"/>
    <property type="evidence" value="ECO:0007669"/>
    <property type="project" value="TreeGrafter"/>
</dbReference>
<feature type="binding site" evidence="13">
    <location>
        <position position="136"/>
    </location>
    <ligand>
        <name>sn-glycerol 3-phosphate</name>
        <dbReference type="ChEBI" id="CHEBI:57597"/>
    </ligand>
</feature>
<evidence type="ECO:0000256" key="1">
    <source>
        <dbReference type="ARBA" id="ARBA00011009"/>
    </source>
</evidence>
<reference evidence="20 21" key="2">
    <citation type="journal article" date="2012" name="Stand. Genomic Sci.">
        <title>Genome sequence of the moderately thermophilic, amino-acid-degrading and sulfur-reducing bacterium Thermovirga lienii type strain (Cas60314(T)).</title>
        <authorList>
            <person name="Goker M."/>
            <person name="Saunders E."/>
            <person name="Lapidus A."/>
            <person name="Nolan M."/>
            <person name="Lucas S."/>
            <person name="Hammon N."/>
            <person name="Deshpande S."/>
            <person name="Cheng J.F."/>
            <person name="Han C."/>
            <person name="Tapia R."/>
            <person name="Goodwin L.A."/>
            <person name="Pitluck S."/>
            <person name="Liolios K."/>
            <person name="Mavromatis K."/>
            <person name="Pagani I."/>
            <person name="Ivanova N."/>
            <person name="Mikhailova N."/>
            <person name="Pati A."/>
            <person name="Chen A."/>
            <person name="Palaniappan K."/>
            <person name="Land M."/>
            <person name="Chang Y.J."/>
            <person name="Jeffries C.D."/>
            <person name="Brambilla E.M."/>
            <person name="Rohde M."/>
            <person name="Spring S."/>
            <person name="Detter J.C."/>
            <person name="Woyke T."/>
            <person name="Bristow J."/>
            <person name="Eisen J.A."/>
            <person name="Markowitz V."/>
            <person name="Hugenholtz P."/>
            <person name="Kyrpides N.C."/>
            <person name="Klenk H.P."/>
        </authorList>
    </citation>
    <scope>NUCLEOTIDE SEQUENCE [LARGE SCALE GENOMIC DNA]</scope>
    <source>
        <strain evidence="21">ATCC BAA-1197 / DSM 17291 / Cas60314</strain>
    </source>
</reference>
<feature type="active site" description="Proton acceptor" evidence="13 14">
    <location>
        <position position="189"/>
    </location>
</feature>
<feature type="binding site" evidence="13">
    <location>
        <position position="34"/>
    </location>
    <ligand>
        <name>NADPH</name>
        <dbReference type="ChEBI" id="CHEBI:57783"/>
    </ligand>
</feature>
<feature type="domain" description="Glycerol-3-phosphate dehydrogenase NAD-dependent C-terminal" evidence="19">
    <location>
        <begin position="178"/>
        <end position="318"/>
    </location>
</feature>
<dbReference type="AlphaFoldDB" id="G7V764"/>
<feature type="binding site" evidence="13">
    <location>
        <position position="50"/>
    </location>
    <ligand>
        <name>NADPH</name>
        <dbReference type="ChEBI" id="CHEBI:57783"/>
    </ligand>
</feature>
<dbReference type="GO" id="GO:0006650">
    <property type="term" value="P:glycerophospholipid metabolic process"/>
    <property type="evidence" value="ECO:0007669"/>
    <property type="project" value="UniProtKB-UniRule"/>
</dbReference>
<keyword evidence="8 13" id="KW-1208">Phospholipid metabolism</keyword>
<dbReference type="GO" id="GO:0051287">
    <property type="term" value="F:NAD binding"/>
    <property type="evidence" value="ECO:0007669"/>
    <property type="project" value="InterPro"/>
</dbReference>
<evidence type="ECO:0000259" key="18">
    <source>
        <dbReference type="Pfam" id="PF01210"/>
    </source>
</evidence>
<dbReference type="EMBL" id="CP003096">
    <property type="protein sequence ID" value="AER66098.1"/>
    <property type="molecule type" value="Genomic_DNA"/>
</dbReference>
<evidence type="ECO:0000259" key="19">
    <source>
        <dbReference type="Pfam" id="PF07479"/>
    </source>
</evidence>
<dbReference type="NCBIfam" id="NF000940">
    <property type="entry name" value="PRK00094.1-2"/>
    <property type="match status" value="1"/>
</dbReference>
<evidence type="ECO:0000256" key="4">
    <source>
        <dbReference type="ARBA" id="ARBA00023002"/>
    </source>
</evidence>
<evidence type="ECO:0000256" key="14">
    <source>
        <dbReference type="PIRSR" id="PIRSR000114-1"/>
    </source>
</evidence>
<feature type="binding site" evidence="13">
    <location>
        <position position="253"/>
    </location>
    <ligand>
        <name>NADPH</name>
        <dbReference type="ChEBI" id="CHEBI:57783"/>
    </ligand>
</feature>
<evidence type="ECO:0000256" key="15">
    <source>
        <dbReference type="PIRSR" id="PIRSR000114-2"/>
    </source>
</evidence>
<evidence type="ECO:0000313" key="21">
    <source>
        <dbReference type="Proteomes" id="UP000005868"/>
    </source>
</evidence>
<feature type="binding site" evidence="13">
    <location>
        <position position="106"/>
    </location>
    <ligand>
        <name>sn-glycerol 3-phosphate</name>
        <dbReference type="ChEBI" id="CHEBI:57597"/>
    </ligand>
</feature>
<dbReference type="InterPro" id="IPR008927">
    <property type="entry name" value="6-PGluconate_DH-like_C_sf"/>
</dbReference>
<comment type="function">
    <text evidence="13">Catalyzes the reduction of the glycolytic intermediate dihydroxyacetone phosphate (DHAP) to sn-glycerol 3-phosphate (G3P), the key precursor for phospholipid synthesis.</text>
</comment>
<dbReference type="PANTHER" id="PTHR11728:SF1">
    <property type="entry name" value="GLYCEROL-3-PHOSPHATE DEHYDROGENASE [NAD(+)] 2, CHLOROPLASTIC"/>
    <property type="match status" value="1"/>
</dbReference>
<comment type="catalytic activity">
    <reaction evidence="13">
        <text>sn-glycerol 3-phosphate + NAD(+) = dihydroxyacetone phosphate + NADH + H(+)</text>
        <dbReference type="Rhea" id="RHEA:11092"/>
        <dbReference type="ChEBI" id="CHEBI:15378"/>
        <dbReference type="ChEBI" id="CHEBI:57540"/>
        <dbReference type="ChEBI" id="CHEBI:57597"/>
        <dbReference type="ChEBI" id="CHEBI:57642"/>
        <dbReference type="ChEBI" id="CHEBI:57945"/>
        <dbReference type="EC" id="1.1.1.94"/>
    </reaction>
</comment>
<keyword evidence="2 13" id="KW-0444">Lipid biosynthesis</keyword>
<evidence type="ECO:0000256" key="6">
    <source>
        <dbReference type="ARBA" id="ARBA00023098"/>
    </source>
</evidence>
<protein>
    <recommendedName>
        <fullName evidence="11 13">Glycerol-3-phosphate dehydrogenase [NAD(P)+]</fullName>
        <ecNumber evidence="10 13">1.1.1.94</ecNumber>
    </recommendedName>
    <alternativeName>
        <fullName evidence="13">NAD(P)(+)-dependent glycerol-3-phosphate dehydrogenase</fullName>
    </alternativeName>
    <alternativeName>
        <fullName evidence="12 13">NAD(P)H-dependent dihydroxyacetone-phosphate reductase</fullName>
    </alternativeName>
</protein>
<dbReference type="GO" id="GO:0046168">
    <property type="term" value="P:glycerol-3-phosphate catabolic process"/>
    <property type="evidence" value="ECO:0007669"/>
    <property type="project" value="InterPro"/>
</dbReference>
<evidence type="ECO:0000256" key="8">
    <source>
        <dbReference type="ARBA" id="ARBA00023264"/>
    </source>
</evidence>
<dbReference type="PRINTS" id="PR00077">
    <property type="entry name" value="GPDHDRGNASE"/>
</dbReference>
<evidence type="ECO:0000313" key="20">
    <source>
        <dbReference type="EMBL" id="AER66098.1"/>
    </source>
</evidence>
<comment type="similarity">
    <text evidence="1 13 17">Belongs to the NAD-dependent glycerol-3-phosphate dehydrogenase family.</text>
</comment>
<comment type="subcellular location">
    <subcellularLocation>
        <location evidence="13">Cytoplasm</location>
    </subcellularLocation>
</comment>
<evidence type="ECO:0000256" key="7">
    <source>
        <dbReference type="ARBA" id="ARBA00023209"/>
    </source>
</evidence>
<evidence type="ECO:0000256" key="13">
    <source>
        <dbReference type="HAMAP-Rule" id="MF_00394"/>
    </source>
</evidence>
<dbReference type="NCBIfam" id="NF000942">
    <property type="entry name" value="PRK00094.1-4"/>
    <property type="match status" value="1"/>
</dbReference>
<feature type="binding site" evidence="13">
    <location>
        <position position="13"/>
    </location>
    <ligand>
        <name>NADPH</name>
        <dbReference type="ChEBI" id="CHEBI:57783"/>
    </ligand>
</feature>
<feature type="binding site" evidence="16">
    <location>
        <position position="138"/>
    </location>
    <ligand>
        <name>NAD(+)</name>
        <dbReference type="ChEBI" id="CHEBI:57540"/>
    </ligand>
</feature>
<feature type="domain" description="Glycerol-3-phosphate dehydrogenase NAD-dependent N-terminal" evidence="18">
    <location>
        <begin position="4"/>
        <end position="157"/>
    </location>
</feature>
<evidence type="ECO:0000256" key="17">
    <source>
        <dbReference type="RuleBase" id="RU000437"/>
    </source>
</evidence>
<feature type="binding site" evidence="16">
    <location>
        <begin position="9"/>
        <end position="14"/>
    </location>
    <ligand>
        <name>NAD(+)</name>
        <dbReference type="ChEBI" id="CHEBI:57540"/>
    </ligand>
</feature>
<keyword evidence="21" id="KW-1185">Reference proteome</keyword>
<dbReference type="Proteomes" id="UP000005868">
    <property type="component" value="Chromosome"/>
</dbReference>
<dbReference type="SUPFAM" id="SSF48179">
    <property type="entry name" value="6-phosphogluconate dehydrogenase C-terminal domain-like"/>
    <property type="match status" value="1"/>
</dbReference>
<feature type="binding site" evidence="13">
    <location>
        <position position="33"/>
    </location>
    <ligand>
        <name>NADPH</name>
        <dbReference type="ChEBI" id="CHEBI:57783"/>
    </ligand>
</feature>
<dbReference type="eggNOG" id="COG0240">
    <property type="taxonomic scope" value="Bacteria"/>
</dbReference>
<dbReference type="PIRSF" id="PIRSF000114">
    <property type="entry name" value="Glycerol-3-P_dh"/>
    <property type="match status" value="1"/>
</dbReference>
<keyword evidence="4 13" id="KW-0560">Oxidoreductase</keyword>
<dbReference type="FunFam" id="3.40.50.720:FF:000019">
    <property type="entry name" value="Glycerol-3-phosphate dehydrogenase [NAD(P)+]"/>
    <property type="match status" value="1"/>
</dbReference>
<feature type="binding site" evidence="13">
    <location>
        <position position="252"/>
    </location>
    <ligand>
        <name>sn-glycerol 3-phosphate</name>
        <dbReference type="ChEBI" id="CHEBI:57597"/>
    </ligand>
</feature>
<dbReference type="GO" id="GO:0046167">
    <property type="term" value="P:glycerol-3-phosphate biosynthetic process"/>
    <property type="evidence" value="ECO:0007669"/>
    <property type="project" value="UniProtKB-UniRule"/>
</dbReference>
<evidence type="ECO:0000256" key="9">
    <source>
        <dbReference type="ARBA" id="ARBA00052716"/>
    </source>
</evidence>
<keyword evidence="5 13" id="KW-0520">NAD</keyword>
<feature type="binding site" evidence="15">
    <location>
        <position position="106"/>
    </location>
    <ligand>
        <name>substrate</name>
    </ligand>
</feature>
<dbReference type="Pfam" id="PF07479">
    <property type="entry name" value="NAD_Gly3P_dh_C"/>
    <property type="match status" value="1"/>
</dbReference>
<sequence>MNNSITVFGAGSWGTALASHLSHQGEDVTLWCRRPEQAKAINMTGRNPDYLKNIDLPERLTATSDLEEACSTDTFILAVPTQSVRSFLKQAKPFLREGIHLCNAAKGLEISTGKRISEIVAEIIPSARYSIISGPSHAEEVALSKPTAVVVASIHEEERTLWQNLLNRGFFRVYTSSDVIGVEIGGAVKNVIAIAAGIASEMDLGDNAMAALVSRGLAEVMRLGAKAGAHPLTFAGLAGIGDLMVTCYSSLSRNYRLGRAIAKGMTLEGAQKSLGQVAEGAYTVRALVEHAKELGVELPIAEAVYRVLYEQKTPISLLEELFSRCPKPEMPPEIRWVSK</sequence>
<dbReference type="SUPFAM" id="SSF51735">
    <property type="entry name" value="NAD(P)-binding Rossmann-fold domains"/>
    <property type="match status" value="1"/>
</dbReference>
<evidence type="ECO:0000256" key="11">
    <source>
        <dbReference type="ARBA" id="ARBA00069372"/>
    </source>
</evidence>
<dbReference type="PANTHER" id="PTHR11728">
    <property type="entry name" value="GLYCEROL-3-PHOSPHATE DEHYDROGENASE"/>
    <property type="match status" value="1"/>
</dbReference>
<dbReference type="EC" id="1.1.1.94" evidence="10 13"/>
<feature type="binding site" evidence="13">
    <location>
        <position position="253"/>
    </location>
    <ligand>
        <name>sn-glycerol 3-phosphate</name>
        <dbReference type="ChEBI" id="CHEBI:57597"/>
    </ligand>
</feature>
<feature type="binding site" evidence="16">
    <location>
        <position position="253"/>
    </location>
    <ligand>
        <name>NAD(+)</name>
        <dbReference type="ChEBI" id="CHEBI:57540"/>
    </ligand>
</feature>
<keyword evidence="6 13" id="KW-0443">Lipid metabolism</keyword>
<dbReference type="HOGENOM" id="CLU_033449_0_2_0"/>
<name>G7V764_THELD</name>
<dbReference type="GO" id="GO:0141153">
    <property type="term" value="F:glycerol-3-phosphate dehydrogenase (NADP+) activity"/>
    <property type="evidence" value="ECO:0007669"/>
    <property type="project" value="RHEA"/>
</dbReference>
<gene>
    <name evidence="13" type="primary">gpsA</name>
    <name evidence="20" type="ordered locus">Tlie_0361</name>
</gene>
<dbReference type="InterPro" id="IPR006109">
    <property type="entry name" value="G3P_DH_NAD-dep_C"/>
</dbReference>
<keyword evidence="7 13" id="KW-0594">Phospholipid biosynthesis</keyword>
<evidence type="ECO:0000256" key="2">
    <source>
        <dbReference type="ARBA" id="ARBA00022516"/>
    </source>
</evidence>
<feature type="binding site" evidence="13">
    <location>
        <position position="242"/>
    </location>
    <ligand>
        <name>sn-glycerol 3-phosphate</name>
        <dbReference type="ChEBI" id="CHEBI:57597"/>
    </ligand>
</feature>
<dbReference type="KEGG" id="tli:Tlie_0361"/>
<evidence type="ECO:0000256" key="16">
    <source>
        <dbReference type="PIRSR" id="PIRSR000114-3"/>
    </source>
</evidence>
<feature type="binding site" evidence="13">
    <location>
        <position position="189"/>
    </location>
    <ligand>
        <name>sn-glycerol 3-phosphate</name>
        <dbReference type="ChEBI" id="CHEBI:57597"/>
    </ligand>
</feature>
<feature type="binding site" evidence="15">
    <location>
        <begin position="253"/>
        <end position="254"/>
    </location>
    <ligand>
        <name>substrate</name>
    </ligand>
</feature>
<evidence type="ECO:0000256" key="5">
    <source>
        <dbReference type="ARBA" id="ARBA00023027"/>
    </source>
</evidence>
<dbReference type="Gene3D" id="1.10.1040.10">
    <property type="entry name" value="N-(1-d-carboxylethyl)-l-norvaline Dehydrogenase, domain 2"/>
    <property type="match status" value="1"/>
</dbReference>
<feature type="binding site" evidence="13">
    <location>
        <position position="138"/>
    </location>
    <ligand>
        <name>NADPH</name>
        <dbReference type="ChEBI" id="CHEBI:57783"/>
    </ligand>
</feature>
<feature type="binding site" evidence="13">
    <location>
        <position position="254"/>
    </location>
    <ligand>
        <name>sn-glycerol 3-phosphate</name>
        <dbReference type="ChEBI" id="CHEBI:57597"/>
    </ligand>
</feature>
<feature type="binding site" evidence="13">
    <location>
        <position position="279"/>
    </location>
    <ligand>
        <name>NADPH</name>
        <dbReference type="ChEBI" id="CHEBI:57783"/>
    </ligand>
</feature>
<dbReference type="UniPathway" id="UPA00940"/>
<keyword evidence="13" id="KW-0963">Cytoplasm</keyword>
<dbReference type="Pfam" id="PF01210">
    <property type="entry name" value="NAD_Gly3P_dh_N"/>
    <property type="match status" value="1"/>
</dbReference>
<dbReference type="GO" id="GO:0141152">
    <property type="term" value="F:glycerol-3-phosphate dehydrogenase (NAD+) activity"/>
    <property type="evidence" value="ECO:0007669"/>
    <property type="project" value="RHEA"/>
</dbReference>
<feature type="binding site" evidence="13">
    <location>
        <position position="277"/>
    </location>
    <ligand>
        <name>NADPH</name>
        <dbReference type="ChEBI" id="CHEBI:57783"/>
    </ligand>
</feature>
<dbReference type="InterPro" id="IPR011128">
    <property type="entry name" value="G3P_DH_NAD-dep_N"/>
</dbReference>
<evidence type="ECO:0000256" key="12">
    <source>
        <dbReference type="ARBA" id="ARBA00080511"/>
    </source>
</evidence>
<organism evidence="20 21">
    <name type="scientific">Thermovirga lienii (strain ATCC BAA-1197 / DSM 17291 / Cas60314)</name>
    <dbReference type="NCBI Taxonomy" id="580340"/>
    <lineage>
        <taxon>Bacteria</taxon>
        <taxon>Thermotogati</taxon>
        <taxon>Synergistota</taxon>
        <taxon>Synergistia</taxon>
        <taxon>Synergistales</taxon>
        <taxon>Thermovirgaceae</taxon>
        <taxon>Thermovirga</taxon>
    </lineage>
</organism>
<reference evidence="21" key="1">
    <citation type="submission" date="2011-10" db="EMBL/GenBank/DDBJ databases">
        <title>The complete genome of chromosome of Thermovirga lienii DSM 17291.</title>
        <authorList>
            <consortium name="US DOE Joint Genome Institute (JGI-PGF)"/>
            <person name="Lucas S."/>
            <person name="Copeland A."/>
            <person name="Lapidus A."/>
            <person name="Glavina del Rio T."/>
            <person name="Dalin E."/>
            <person name="Tice H."/>
            <person name="Bruce D."/>
            <person name="Goodwin L."/>
            <person name="Pitluck S."/>
            <person name="Peters L."/>
            <person name="Mikhailova N."/>
            <person name="Saunders E."/>
            <person name="Kyrpides N."/>
            <person name="Mavromatis K."/>
            <person name="Ivanova N."/>
            <person name="Last F.I."/>
            <person name="Brettin T."/>
            <person name="Detter J.C."/>
            <person name="Han C."/>
            <person name="Larimer F."/>
            <person name="Land M."/>
            <person name="Hauser L."/>
            <person name="Markowitz V."/>
            <person name="Cheng J.-F."/>
            <person name="Hugenholtz P."/>
            <person name="Woyke T."/>
            <person name="Wu D."/>
            <person name="Spring S."/>
            <person name="Schroeder M."/>
            <person name="Brambilla E.-M."/>
            <person name="Klenk H.-P."/>
            <person name="Eisen J.A."/>
        </authorList>
    </citation>
    <scope>NUCLEOTIDE SEQUENCE [LARGE SCALE GENOMIC DNA]</scope>
    <source>
        <strain evidence="21">ATCC BAA-1197 / DSM 17291 / Cas60314</strain>
    </source>
</reference>
<feature type="binding site" evidence="13">
    <location>
        <position position="134"/>
    </location>
    <ligand>
        <name>sn-glycerol 3-phosphate</name>
        <dbReference type="ChEBI" id="CHEBI:57597"/>
    </ligand>
</feature>
<dbReference type="InterPro" id="IPR006168">
    <property type="entry name" value="G3P_DH_NAD-dep"/>
</dbReference>